<proteinExistence type="predicted"/>
<sequence length="59" mass="5982">MRHLFEVIAAGCRQLAPSATVEAARVGLGLPDALTAPSAWPTGVQLAPALSPYDPTPAG</sequence>
<keyword evidence="2" id="KW-1185">Reference proteome</keyword>
<reference evidence="1 2" key="1">
    <citation type="submission" date="2020-10" db="EMBL/GenBank/DDBJ databases">
        <title>Streptomyces ferrugineus complate genome analysis.</title>
        <authorList>
            <person name="Anwar N."/>
        </authorList>
    </citation>
    <scope>NUCLEOTIDE SEQUENCE [LARGE SCALE GENOMIC DNA]</scope>
    <source>
        <strain evidence="1 2">CCTCC AA2014009</strain>
    </source>
</reference>
<evidence type="ECO:0000313" key="1">
    <source>
        <dbReference type="EMBL" id="QOV40833.1"/>
    </source>
</evidence>
<dbReference type="RefSeq" id="WP_194049415.1">
    <property type="nucleotide sequence ID" value="NZ_CP063373.1"/>
</dbReference>
<accession>A0A7M2SZ33</accession>
<dbReference type="AlphaFoldDB" id="A0A7M2SZ33"/>
<protein>
    <submittedName>
        <fullName evidence="1">Uncharacterized protein</fullName>
    </submittedName>
</protein>
<dbReference type="KEGG" id="sfeu:IM697_22070"/>
<name>A0A7M2SZ33_9ACTN</name>
<organism evidence="1 2">
    <name type="scientific">Streptomyces ferrugineus</name>
    <dbReference type="NCBI Taxonomy" id="1413221"/>
    <lineage>
        <taxon>Bacteria</taxon>
        <taxon>Bacillati</taxon>
        <taxon>Actinomycetota</taxon>
        <taxon>Actinomycetes</taxon>
        <taxon>Kitasatosporales</taxon>
        <taxon>Streptomycetaceae</taxon>
        <taxon>Streptomyces</taxon>
    </lineage>
</organism>
<dbReference type="Proteomes" id="UP000594205">
    <property type="component" value="Chromosome"/>
</dbReference>
<dbReference type="EMBL" id="CP063373">
    <property type="protein sequence ID" value="QOV40833.1"/>
    <property type="molecule type" value="Genomic_DNA"/>
</dbReference>
<evidence type="ECO:0000313" key="2">
    <source>
        <dbReference type="Proteomes" id="UP000594205"/>
    </source>
</evidence>
<gene>
    <name evidence="1" type="ORF">IM697_22070</name>
</gene>